<reference evidence="4 5" key="1">
    <citation type="submission" date="2016-10" db="EMBL/GenBank/DDBJ databases">
        <authorList>
            <person name="de Groot N.N."/>
        </authorList>
    </citation>
    <scope>NUCLEOTIDE SEQUENCE [LARGE SCALE GENOMIC DNA]</scope>
    <source>
        <strain evidence="4 5">LMG 23650</strain>
    </source>
</reference>
<accession>A0A1I3MR62</accession>
<dbReference type="EMBL" id="FOQU01000005">
    <property type="protein sequence ID" value="SFI99156.1"/>
    <property type="molecule type" value="Genomic_DNA"/>
</dbReference>
<dbReference type="InterPro" id="IPR050879">
    <property type="entry name" value="Acyltransferase_3"/>
</dbReference>
<evidence type="ECO:0000256" key="1">
    <source>
        <dbReference type="SAM" id="Phobius"/>
    </source>
</evidence>
<evidence type="ECO:0000313" key="5">
    <source>
        <dbReference type="Proteomes" id="UP000199548"/>
    </source>
</evidence>
<feature type="transmembrane region" description="Helical" evidence="1">
    <location>
        <begin position="139"/>
        <end position="158"/>
    </location>
</feature>
<keyword evidence="4" id="KW-0378">Hydrolase</keyword>
<sequence length="661" mass="72678">MSKQTRRPDIDGLRAVAILSVMAFHFNPRWLPGGFAGVDIFFVISAYLITSIIHAGMLDGSFSYQAFYVRRIKRIFPASILVFGVTAFLASQLNGLLLSDAKYVLLFLFNSHTSNYFTQNSQTNFFLHYWSLSIEEQFYFIWPPLLGLALWGGAHLFGPNTCRRWLRALPLAIAVTGFVLGEIWVHDPASSGTAYFYSMPRFGELAIGAFAALLPRSPSLGRLAGNLLSAAGALAIALAFVFLDEKVYPGVQALLPCVGAALILYCWNPAGGVALVNRVLGSRPLVLIGLISYSLYLWHWPVLSIMRFWRGQNALPASWMASALGLIFLLSIATYHFVEQPFIRSKPGFKVVFPAFVSTTLAGVALILMMTGVDAYNIAPVLGRTFTNVTIDGQNTHLTSGWIDPCFDKSFHGKSKDVVDRTCAIGAARSPSILLVGDSHGAAIGAFMDQLGKREGFALTSYEVGACQIAEWGLAARAPDVVRTPERIRNCQDMLAFIKANHEKYQAIFVVNAFNLFAGDYNVFSHAPEAAPSVRVDILSEIAKTTPIYFFYDSPVIDRSIQYSPFFAWLHLPTGGYPVKDGDRGNPLIARAVASIPGAHWIDLGDSYHALTKDHFVYKGYPVYVDSNHLNGYGARSLADIFIQGDDACFFCRVLTAQSSR</sequence>
<name>A0A1I3MR62_9BURK</name>
<dbReference type="AlphaFoldDB" id="A0A1I3MR62"/>
<dbReference type="GO" id="GO:0016787">
    <property type="term" value="F:hydrolase activity"/>
    <property type="evidence" value="ECO:0007669"/>
    <property type="project" value="UniProtKB-KW"/>
</dbReference>
<feature type="transmembrane region" description="Helical" evidence="1">
    <location>
        <begin position="34"/>
        <end position="55"/>
    </location>
</feature>
<keyword evidence="1" id="KW-0812">Transmembrane</keyword>
<dbReference type="OrthoDB" id="9814807at2"/>
<dbReference type="InterPro" id="IPR043968">
    <property type="entry name" value="SGNH"/>
</dbReference>
<organism evidence="4 5">
    <name type="scientific">Paraburkholderia megapolitana</name>
    <dbReference type="NCBI Taxonomy" id="420953"/>
    <lineage>
        <taxon>Bacteria</taxon>
        <taxon>Pseudomonadati</taxon>
        <taxon>Pseudomonadota</taxon>
        <taxon>Betaproteobacteria</taxon>
        <taxon>Burkholderiales</taxon>
        <taxon>Burkholderiaceae</taxon>
        <taxon>Paraburkholderia</taxon>
    </lineage>
</organism>
<feature type="transmembrane region" description="Helical" evidence="1">
    <location>
        <begin position="350"/>
        <end position="370"/>
    </location>
</feature>
<dbReference type="PANTHER" id="PTHR23028:SF53">
    <property type="entry name" value="ACYL_TRANSF_3 DOMAIN-CONTAINING PROTEIN"/>
    <property type="match status" value="1"/>
</dbReference>
<feature type="transmembrane region" description="Helical" evidence="1">
    <location>
        <begin position="223"/>
        <end position="243"/>
    </location>
</feature>
<feature type="domain" description="Acyltransferase 3" evidence="2">
    <location>
        <begin position="9"/>
        <end position="335"/>
    </location>
</feature>
<protein>
    <submittedName>
        <fullName evidence="4">Peptidoglycan/LPS O-acetylase OafA/YrhL, contains acyltransferase and SGNH-hydrolase domains</fullName>
    </submittedName>
</protein>
<evidence type="ECO:0000259" key="2">
    <source>
        <dbReference type="Pfam" id="PF01757"/>
    </source>
</evidence>
<dbReference type="GO" id="GO:0016747">
    <property type="term" value="F:acyltransferase activity, transferring groups other than amino-acyl groups"/>
    <property type="evidence" value="ECO:0007669"/>
    <property type="project" value="InterPro"/>
</dbReference>
<dbReference type="STRING" id="420953.SAMN05192543_10563"/>
<dbReference type="Proteomes" id="UP000199548">
    <property type="component" value="Unassembled WGS sequence"/>
</dbReference>
<dbReference type="Pfam" id="PF01757">
    <property type="entry name" value="Acyl_transf_3"/>
    <property type="match status" value="1"/>
</dbReference>
<feature type="transmembrane region" description="Helical" evidence="1">
    <location>
        <begin position="196"/>
        <end position="214"/>
    </location>
</feature>
<keyword evidence="5" id="KW-1185">Reference proteome</keyword>
<dbReference type="RefSeq" id="WP_091013099.1">
    <property type="nucleotide sequence ID" value="NZ_CP041745.1"/>
</dbReference>
<keyword evidence="4" id="KW-0012">Acyltransferase</keyword>
<dbReference type="InterPro" id="IPR002656">
    <property type="entry name" value="Acyl_transf_3_dom"/>
</dbReference>
<dbReference type="GO" id="GO:0016020">
    <property type="term" value="C:membrane"/>
    <property type="evidence" value="ECO:0007669"/>
    <property type="project" value="TreeGrafter"/>
</dbReference>
<feature type="transmembrane region" description="Helical" evidence="1">
    <location>
        <begin position="280"/>
        <end position="299"/>
    </location>
</feature>
<feature type="domain" description="SGNH" evidence="3">
    <location>
        <begin position="417"/>
        <end position="644"/>
    </location>
</feature>
<gene>
    <name evidence="4" type="ORF">SAMN05192543_10563</name>
</gene>
<keyword evidence="4" id="KW-0808">Transferase</keyword>
<feature type="transmembrane region" description="Helical" evidence="1">
    <location>
        <begin position="165"/>
        <end position="184"/>
    </location>
</feature>
<feature type="transmembrane region" description="Helical" evidence="1">
    <location>
        <begin position="249"/>
        <end position="268"/>
    </location>
</feature>
<evidence type="ECO:0000313" key="4">
    <source>
        <dbReference type="EMBL" id="SFI99156.1"/>
    </source>
</evidence>
<feature type="transmembrane region" description="Helical" evidence="1">
    <location>
        <begin position="75"/>
        <end position="98"/>
    </location>
</feature>
<evidence type="ECO:0000259" key="3">
    <source>
        <dbReference type="Pfam" id="PF19040"/>
    </source>
</evidence>
<proteinExistence type="predicted"/>
<keyword evidence="1" id="KW-0472">Membrane</keyword>
<dbReference type="GO" id="GO:0009103">
    <property type="term" value="P:lipopolysaccharide biosynthetic process"/>
    <property type="evidence" value="ECO:0007669"/>
    <property type="project" value="TreeGrafter"/>
</dbReference>
<feature type="transmembrane region" description="Helical" evidence="1">
    <location>
        <begin position="319"/>
        <end position="338"/>
    </location>
</feature>
<dbReference type="Pfam" id="PF19040">
    <property type="entry name" value="SGNH"/>
    <property type="match status" value="1"/>
</dbReference>
<dbReference type="PANTHER" id="PTHR23028">
    <property type="entry name" value="ACETYLTRANSFERASE"/>
    <property type="match status" value="1"/>
</dbReference>
<feature type="transmembrane region" description="Helical" evidence="1">
    <location>
        <begin position="12"/>
        <end position="28"/>
    </location>
</feature>
<keyword evidence="1" id="KW-1133">Transmembrane helix</keyword>